<dbReference type="InterPro" id="IPR007197">
    <property type="entry name" value="rSAM"/>
</dbReference>
<evidence type="ECO:0000256" key="2">
    <source>
        <dbReference type="ARBA" id="ARBA00022485"/>
    </source>
</evidence>
<dbReference type="RefSeq" id="WP_242533085.1">
    <property type="nucleotide sequence ID" value="NZ_BAABLE010000011.1"/>
</dbReference>
<dbReference type="GO" id="GO:0051539">
    <property type="term" value="F:4 iron, 4 sulfur cluster binding"/>
    <property type="evidence" value="ECO:0007669"/>
    <property type="project" value="UniProtKB-KW"/>
</dbReference>
<reference evidence="8 9" key="1">
    <citation type="submission" date="2020-08" db="EMBL/GenBank/DDBJ databases">
        <title>Genomic Encyclopedia of Type Strains, Phase IV (KMG-IV): sequencing the most valuable type-strain genomes for metagenomic binning, comparative biology and taxonomic classification.</title>
        <authorList>
            <person name="Goeker M."/>
        </authorList>
    </citation>
    <scope>NUCLEOTIDE SEQUENCE [LARGE SCALE GENOMIC DNA]</scope>
    <source>
        <strain evidence="8 9">DSM 106739</strain>
    </source>
</reference>
<gene>
    <name evidence="8" type="ORF">GGR36_001137</name>
</gene>
<dbReference type="Proteomes" id="UP000561045">
    <property type="component" value="Unassembled WGS sequence"/>
</dbReference>
<evidence type="ECO:0000256" key="5">
    <source>
        <dbReference type="ARBA" id="ARBA00023004"/>
    </source>
</evidence>
<keyword evidence="4" id="KW-0479">Metal-binding</keyword>
<dbReference type="InterPro" id="IPR032432">
    <property type="entry name" value="Radical_SAM_C"/>
</dbReference>
<dbReference type="GO" id="GO:0046872">
    <property type="term" value="F:metal ion binding"/>
    <property type="evidence" value="ECO:0007669"/>
    <property type="project" value="UniProtKB-KW"/>
</dbReference>
<keyword evidence="3" id="KW-0949">S-adenosyl-L-methionine</keyword>
<dbReference type="SMART" id="SM00729">
    <property type="entry name" value="Elp3"/>
    <property type="match status" value="1"/>
</dbReference>
<sequence length="318" mass="35175">MHEPFPSHPFGKRRYNAYNDWVARNCGGRIQKVSVSAGFTCPNRDGTLGTGGCTFCNNAGFTPGYLDPRADVLAQIDTGIGFLRRRYPNTRRFIAYFQAYSNTYGELDRLRASYEAALSHPAIDGLAIGTRPDCLPDAVLDYLAELAQHKHIELEIGIESVSDAALARVNRGHDFACSADAVSRAASRGLFVTGHLILGLPGEARQDLLDGAFRLSALPLRALKFHQLQLVRGTALARDWQNDPSAVPLFDEAGYLALLADYIERLTPDILIQRLGSEVPPRLKLAPHWNMRLSELAPKLQAELEARASFQGMRWQKS</sequence>
<feature type="domain" description="Radical SAM core" evidence="7">
    <location>
        <begin position="25"/>
        <end position="269"/>
    </location>
</feature>
<dbReference type="EMBL" id="JACIET010000001">
    <property type="protein sequence ID" value="MBB4011829.1"/>
    <property type="molecule type" value="Genomic_DNA"/>
</dbReference>
<comment type="cofactor">
    <cofactor evidence="1">
        <name>[4Fe-4S] cluster</name>
        <dbReference type="ChEBI" id="CHEBI:49883"/>
    </cofactor>
</comment>
<dbReference type="InterPro" id="IPR023404">
    <property type="entry name" value="rSAM_horseshoe"/>
</dbReference>
<evidence type="ECO:0000256" key="3">
    <source>
        <dbReference type="ARBA" id="ARBA00022691"/>
    </source>
</evidence>
<dbReference type="InterPro" id="IPR006638">
    <property type="entry name" value="Elp3/MiaA/NifB-like_rSAM"/>
</dbReference>
<name>A0A840BJS9_9RHOO</name>
<dbReference type="Pfam" id="PF04055">
    <property type="entry name" value="Radical_SAM"/>
    <property type="match status" value="1"/>
</dbReference>
<dbReference type="PANTHER" id="PTHR11135:SF1">
    <property type="entry name" value="PROTEIN YHCC"/>
    <property type="match status" value="1"/>
</dbReference>
<dbReference type="SFLD" id="SFLDG01086">
    <property type="entry name" value="elongater_protein-like"/>
    <property type="match status" value="1"/>
</dbReference>
<accession>A0A840BJS9</accession>
<proteinExistence type="predicted"/>
<dbReference type="Pfam" id="PF16199">
    <property type="entry name" value="Radical_SAM_C"/>
    <property type="match status" value="1"/>
</dbReference>
<dbReference type="Gene3D" id="3.80.30.20">
    <property type="entry name" value="tm_1862 like domain"/>
    <property type="match status" value="1"/>
</dbReference>
<dbReference type="NCBIfam" id="TIGR01212">
    <property type="entry name" value="TIGR01212 family radical SAM protein"/>
    <property type="match status" value="1"/>
</dbReference>
<dbReference type="PANTHER" id="PTHR11135">
    <property type="entry name" value="HISTONE ACETYLTRANSFERASE-RELATED"/>
    <property type="match status" value="1"/>
</dbReference>
<dbReference type="SUPFAM" id="SSF102114">
    <property type="entry name" value="Radical SAM enzymes"/>
    <property type="match status" value="1"/>
</dbReference>
<evidence type="ECO:0000259" key="7">
    <source>
        <dbReference type="PROSITE" id="PS51918"/>
    </source>
</evidence>
<organism evidence="8 9">
    <name type="scientific">Niveibacterium umoris</name>
    <dbReference type="NCBI Taxonomy" id="1193620"/>
    <lineage>
        <taxon>Bacteria</taxon>
        <taxon>Pseudomonadati</taxon>
        <taxon>Pseudomonadota</taxon>
        <taxon>Betaproteobacteria</taxon>
        <taxon>Rhodocyclales</taxon>
        <taxon>Rhodocyclaceae</taxon>
        <taxon>Niveibacterium</taxon>
    </lineage>
</organism>
<dbReference type="SFLD" id="SFLDS00029">
    <property type="entry name" value="Radical_SAM"/>
    <property type="match status" value="1"/>
</dbReference>
<protein>
    <recommendedName>
        <fullName evidence="7">Radical SAM core domain-containing protein</fullName>
    </recommendedName>
</protein>
<evidence type="ECO:0000313" key="9">
    <source>
        <dbReference type="Proteomes" id="UP000561045"/>
    </source>
</evidence>
<dbReference type="InterPro" id="IPR039661">
    <property type="entry name" value="ELP3"/>
</dbReference>
<dbReference type="SFLD" id="SFLDG01091">
    <property type="entry name" value="uncharacterized_CHP01210-like"/>
    <property type="match status" value="1"/>
</dbReference>
<dbReference type="GO" id="GO:0003824">
    <property type="term" value="F:catalytic activity"/>
    <property type="evidence" value="ECO:0007669"/>
    <property type="project" value="InterPro"/>
</dbReference>
<comment type="caution">
    <text evidence="8">The sequence shown here is derived from an EMBL/GenBank/DDBJ whole genome shotgun (WGS) entry which is preliminary data.</text>
</comment>
<keyword evidence="5" id="KW-0408">Iron</keyword>
<keyword evidence="6" id="KW-0411">Iron-sulfur</keyword>
<dbReference type="AlphaFoldDB" id="A0A840BJS9"/>
<dbReference type="InterPro" id="IPR058240">
    <property type="entry name" value="rSAM_sf"/>
</dbReference>
<evidence type="ECO:0000256" key="1">
    <source>
        <dbReference type="ARBA" id="ARBA00001966"/>
    </source>
</evidence>
<keyword evidence="2" id="KW-0004">4Fe-4S</keyword>
<evidence type="ECO:0000256" key="4">
    <source>
        <dbReference type="ARBA" id="ARBA00022723"/>
    </source>
</evidence>
<keyword evidence="9" id="KW-1185">Reference proteome</keyword>
<evidence type="ECO:0000256" key="6">
    <source>
        <dbReference type="ARBA" id="ARBA00023014"/>
    </source>
</evidence>
<dbReference type="InterPro" id="IPR005911">
    <property type="entry name" value="YhcC-like"/>
</dbReference>
<dbReference type="PROSITE" id="PS51918">
    <property type="entry name" value="RADICAL_SAM"/>
    <property type="match status" value="1"/>
</dbReference>
<evidence type="ECO:0000313" key="8">
    <source>
        <dbReference type="EMBL" id="MBB4011829.1"/>
    </source>
</evidence>